<evidence type="ECO:0000313" key="2">
    <source>
        <dbReference type="Proteomes" id="UP000250140"/>
    </source>
</evidence>
<dbReference type="Proteomes" id="UP000250140">
    <property type="component" value="Unassembled WGS sequence"/>
</dbReference>
<keyword evidence="2" id="KW-1185">Reference proteome</keyword>
<dbReference type="OrthoDB" id="3688094at2759"/>
<organism evidence="1 2">
    <name type="scientific">Glonium stellatum</name>
    <dbReference type="NCBI Taxonomy" id="574774"/>
    <lineage>
        <taxon>Eukaryota</taxon>
        <taxon>Fungi</taxon>
        <taxon>Dikarya</taxon>
        <taxon>Ascomycota</taxon>
        <taxon>Pezizomycotina</taxon>
        <taxon>Dothideomycetes</taxon>
        <taxon>Pleosporomycetidae</taxon>
        <taxon>Gloniales</taxon>
        <taxon>Gloniaceae</taxon>
        <taxon>Glonium</taxon>
    </lineage>
</organism>
<sequence>MSTREKHSFVHCFQKSISSLAQYIYAIDPDFQNLLNSLGRLPTELLSNIADLSWPCAVQQPLIVMTETEPTEKCLQVYGKKPGPGLNYLEFPGTDVSFDRLVLSGTSYIAKIYQTDSASCGNIPRSIIIARDDVGITKVDFYVDSEQRVLHQTSGRGYWYKIIRPTTQRYKLRVHSQYLLITNISLVHNDGETDWDVFWDHPFPPSSLPWTWYTLENGGPPPEFMRYVKLDDSTSGVTLSCKSGGTVSIHTHSKLFGQNAEFYEGIESKVSKGLVWIYFPLAPEETIAAGWIRELSSTLNDRRPVIVISTSQQRTRSFGPYVHLDCRSYYRFQSLGSQIGHRVTGFCYNDMGIAASTRFQFTLGHASGKTTRCMNLKPSFGPIANIVECSAILDWFYSYALLEGVTCIRVCPHRPCIGVILVYSGREETLGQWRFDRDIEKITPSGPIYLCMDKTEIGPFVKGIVGEKPSEEGDWREINVTDTISWWFTSECSQVVIEDVLA</sequence>
<accession>A0A8E2F2E0</accession>
<reference evidence="1 2" key="1">
    <citation type="journal article" date="2016" name="Nat. Commun.">
        <title>Ectomycorrhizal ecology is imprinted in the genome of the dominant symbiotic fungus Cenococcum geophilum.</title>
        <authorList>
            <consortium name="DOE Joint Genome Institute"/>
            <person name="Peter M."/>
            <person name="Kohler A."/>
            <person name="Ohm R.A."/>
            <person name="Kuo A."/>
            <person name="Krutzmann J."/>
            <person name="Morin E."/>
            <person name="Arend M."/>
            <person name="Barry K.W."/>
            <person name="Binder M."/>
            <person name="Choi C."/>
            <person name="Clum A."/>
            <person name="Copeland A."/>
            <person name="Grisel N."/>
            <person name="Haridas S."/>
            <person name="Kipfer T."/>
            <person name="LaButti K."/>
            <person name="Lindquist E."/>
            <person name="Lipzen A."/>
            <person name="Maire R."/>
            <person name="Meier B."/>
            <person name="Mihaltcheva S."/>
            <person name="Molinier V."/>
            <person name="Murat C."/>
            <person name="Poggeler S."/>
            <person name="Quandt C.A."/>
            <person name="Sperisen C."/>
            <person name="Tritt A."/>
            <person name="Tisserant E."/>
            <person name="Crous P.W."/>
            <person name="Henrissat B."/>
            <person name="Nehls U."/>
            <person name="Egli S."/>
            <person name="Spatafora J.W."/>
            <person name="Grigoriev I.V."/>
            <person name="Martin F.M."/>
        </authorList>
    </citation>
    <scope>NUCLEOTIDE SEQUENCE [LARGE SCALE GENOMIC DNA]</scope>
    <source>
        <strain evidence="1 2">CBS 207.34</strain>
    </source>
</reference>
<proteinExistence type="predicted"/>
<evidence type="ECO:0000313" key="1">
    <source>
        <dbReference type="EMBL" id="OCL09030.1"/>
    </source>
</evidence>
<gene>
    <name evidence="1" type="ORF">AOQ84DRAFT_339513</name>
</gene>
<protein>
    <submittedName>
        <fullName evidence="1">Uncharacterized protein</fullName>
    </submittedName>
</protein>
<dbReference type="EMBL" id="KV749534">
    <property type="protein sequence ID" value="OCL09030.1"/>
    <property type="molecule type" value="Genomic_DNA"/>
</dbReference>
<dbReference type="AlphaFoldDB" id="A0A8E2F2E0"/>
<name>A0A8E2F2E0_9PEZI</name>